<dbReference type="CDD" id="cd00452">
    <property type="entry name" value="KDPG_aldolase"/>
    <property type="match status" value="1"/>
</dbReference>
<gene>
    <name evidence="7" type="primary">eda</name>
    <name evidence="7" type="ORF">HMPREF9153_1430</name>
</gene>
<evidence type="ECO:0000256" key="3">
    <source>
        <dbReference type="ARBA" id="ARBA00011233"/>
    </source>
</evidence>
<comment type="subunit">
    <text evidence="3">Homotrimer.</text>
</comment>
<reference evidence="7 8" key="1">
    <citation type="submission" date="2011-06" db="EMBL/GenBank/DDBJ databases">
        <authorList>
            <person name="Muzny D."/>
            <person name="Qin X."/>
            <person name="Deng J."/>
            <person name="Jiang H."/>
            <person name="Liu Y."/>
            <person name="Qu J."/>
            <person name="Song X.-Z."/>
            <person name="Zhang L."/>
            <person name="Thornton R."/>
            <person name="Coyle M."/>
            <person name="Francisco L."/>
            <person name="Jackson L."/>
            <person name="Javaid M."/>
            <person name="Korchina V."/>
            <person name="Kovar C."/>
            <person name="Mata R."/>
            <person name="Mathew T."/>
            <person name="Ngo R."/>
            <person name="Nguyen L."/>
            <person name="Nguyen N."/>
            <person name="Okwuonu G."/>
            <person name="Ongeri F."/>
            <person name="Pham C."/>
            <person name="Simmons D."/>
            <person name="Wilczek-Boney K."/>
            <person name="Hale W."/>
            <person name="Jakkamsetti A."/>
            <person name="Pham P."/>
            <person name="Ruth R."/>
            <person name="San Lucas F."/>
            <person name="Warren J."/>
            <person name="Zhang J."/>
            <person name="Zhao Z."/>
            <person name="Zhou C."/>
            <person name="Zhu D."/>
            <person name="Lee S."/>
            <person name="Bess C."/>
            <person name="Blankenburg K."/>
            <person name="Forbes L."/>
            <person name="Fu Q."/>
            <person name="Gubbala S."/>
            <person name="Hirani K."/>
            <person name="Jayaseelan J.C."/>
            <person name="Lara F."/>
            <person name="Munidasa M."/>
            <person name="Palculict T."/>
            <person name="Patil S."/>
            <person name="Pu L.-L."/>
            <person name="Saada N."/>
            <person name="Tang L."/>
            <person name="Weissenberger G."/>
            <person name="Zhu Y."/>
            <person name="Hemphill L."/>
            <person name="Shang Y."/>
            <person name="Youmans B."/>
            <person name="Ayvaz T."/>
            <person name="Ross M."/>
            <person name="Santibanez J."/>
            <person name="Aqrawi P."/>
            <person name="Gross S."/>
            <person name="Joshi V."/>
            <person name="Fowler G."/>
            <person name="Nazareth L."/>
            <person name="Reid J."/>
            <person name="Worley K."/>
            <person name="Petrosino J."/>
            <person name="Highlander S."/>
            <person name="Gibbs R."/>
        </authorList>
    </citation>
    <scope>NUCLEOTIDE SEQUENCE [LARGE SCALE GENOMIC DNA]</scope>
    <source>
        <strain evidence="7 8">ATCC 25577</strain>
    </source>
</reference>
<dbReference type="PATRIC" id="fig|997355.3.peg.1411"/>
<dbReference type="HOGENOM" id="CLU_1146401_0_0_11"/>
<organism evidence="7 8">
    <name type="scientific">Cutibacterium avidum ATCC 25577</name>
    <dbReference type="NCBI Taxonomy" id="997355"/>
    <lineage>
        <taxon>Bacteria</taxon>
        <taxon>Bacillati</taxon>
        <taxon>Actinomycetota</taxon>
        <taxon>Actinomycetes</taxon>
        <taxon>Propionibacteriales</taxon>
        <taxon>Propionibacteriaceae</taxon>
        <taxon>Cutibacterium</taxon>
    </lineage>
</organism>
<evidence type="ECO:0000256" key="2">
    <source>
        <dbReference type="ARBA" id="ARBA00006906"/>
    </source>
</evidence>
<dbReference type="Pfam" id="PF01081">
    <property type="entry name" value="Aldolase"/>
    <property type="match status" value="1"/>
</dbReference>
<sequence>MSNEALDKVLANLVIPVVVIHDAATTPAVTDGLVDGGLPVAGVTFRTDAAPAAIESMAEDGHVMVGAGTVINARQVDEAVSAGATFVVSPGLSREVVDRCRHHDIPILPGVITPTEIMAGVDMGLDTFKFFPAGNFGGAATIASLGGPSRTYVLSPLAESSRTTWRTSSPVPTSLRSVAPGSPRPTPSPPGTVKPSPTCHARPPAVPTASSRSSHEHHTSCRRPVPLRHRLPRRGDAPPRSG</sequence>
<dbReference type="GO" id="GO:0008700">
    <property type="term" value="F:(R,S)-4-hydroxy-2-oxoglutarate aldolase activity"/>
    <property type="evidence" value="ECO:0007669"/>
    <property type="project" value="UniProtKB-EC"/>
</dbReference>
<dbReference type="EC" id="4.1.2.14" evidence="7"/>
<evidence type="ECO:0000256" key="5">
    <source>
        <dbReference type="ARBA" id="ARBA00023277"/>
    </source>
</evidence>
<dbReference type="GO" id="GO:0008675">
    <property type="term" value="F:2-dehydro-3-deoxy-phosphogluconate aldolase activity"/>
    <property type="evidence" value="ECO:0007669"/>
    <property type="project" value="UniProtKB-EC"/>
</dbReference>
<dbReference type="EC" id="4.1.3.16" evidence="7"/>
<dbReference type="InterPro" id="IPR000887">
    <property type="entry name" value="Aldlse_KDPG_KHG"/>
</dbReference>
<dbReference type="PANTHER" id="PTHR30246">
    <property type="entry name" value="2-KETO-3-DEOXY-6-PHOSPHOGLUCONATE ALDOLASE"/>
    <property type="match status" value="1"/>
</dbReference>
<keyword evidence="8" id="KW-1185">Reference proteome</keyword>
<evidence type="ECO:0000256" key="4">
    <source>
        <dbReference type="ARBA" id="ARBA00023239"/>
    </source>
</evidence>
<dbReference type="AlphaFoldDB" id="G4CY23"/>
<comment type="caution">
    <text evidence="7">The sequence shown here is derived from an EMBL/GenBank/DDBJ whole genome shotgun (WGS) entry which is preliminary data.</text>
</comment>
<keyword evidence="5" id="KW-0119">Carbohydrate metabolism</keyword>
<keyword evidence="4 7" id="KW-0456">Lyase</keyword>
<dbReference type="InterPro" id="IPR013785">
    <property type="entry name" value="Aldolase_TIM"/>
</dbReference>
<dbReference type="Proteomes" id="UP000005332">
    <property type="component" value="Unassembled WGS sequence"/>
</dbReference>
<proteinExistence type="inferred from homology"/>
<evidence type="ECO:0000256" key="6">
    <source>
        <dbReference type="SAM" id="MobiDB-lite"/>
    </source>
</evidence>
<dbReference type="InterPro" id="IPR031338">
    <property type="entry name" value="KDPG/KHG_AS_2"/>
</dbReference>
<evidence type="ECO:0000313" key="7">
    <source>
        <dbReference type="EMBL" id="EGY77887.1"/>
    </source>
</evidence>
<feature type="compositionally biased region" description="Polar residues" evidence="6">
    <location>
        <begin position="158"/>
        <end position="176"/>
    </location>
</feature>
<name>G4CY23_9ACTN</name>
<dbReference type="PROSITE" id="PS00160">
    <property type="entry name" value="ALDOLASE_KDPG_KHG_2"/>
    <property type="match status" value="1"/>
</dbReference>
<evidence type="ECO:0000256" key="1">
    <source>
        <dbReference type="ARBA" id="ARBA00004761"/>
    </source>
</evidence>
<protein>
    <submittedName>
        <fullName evidence="7">KHG/KDPG aldolase</fullName>
        <ecNumber evidence="7">4.1.2.14</ecNumber>
        <ecNumber evidence="7">4.1.3.16</ecNumber>
    </submittedName>
</protein>
<dbReference type="SUPFAM" id="SSF51569">
    <property type="entry name" value="Aldolase"/>
    <property type="match status" value="1"/>
</dbReference>
<dbReference type="EMBL" id="AGBA01000013">
    <property type="protein sequence ID" value="EGY77887.1"/>
    <property type="molecule type" value="Genomic_DNA"/>
</dbReference>
<feature type="region of interest" description="Disordered" evidence="6">
    <location>
        <begin position="158"/>
        <end position="242"/>
    </location>
</feature>
<feature type="compositionally biased region" description="Basic and acidic residues" evidence="6">
    <location>
        <begin position="233"/>
        <end position="242"/>
    </location>
</feature>
<feature type="compositionally biased region" description="Pro residues" evidence="6">
    <location>
        <begin position="182"/>
        <end position="192"/>
    </location>
</feature>
<evidence type="ECO:0000313" key="8">
    <source>
        <dbReference type="Proteomes" id="UP000005332"/>
    </source>
</evidence>
<dbReference type="PANTHER" id="PTHR30246:SF1">
    <property type="entry name" value="2-DEHYDRO-3-DEOXY-6-PHOSPHOGALACTONATE ALDOLASE-RELATED"/>
    <property type="match status" value="1"/>
</dbReference>
<comment type="pathway">
    <text evidence="1">Carbohydrate acid metabolism.</text>
</comment>
<accession>G4CY23</accession>
<dbReference type="Gene3D" id="3.20.20.70">
    <property type="entry name" value="Aldolase class I"/>
    <property type="match status" value="1"/>
</dbReference>
<comment type="similarity">
    <text evidence="2">Belongs to the KHG/KDPG aldolase family.</text>
</comment>